<organism evidence="1 2">
    <name type="scientific">Neoarthrinium moseri</name>
    <dbReference type="NCBI Taxonomy" id="1658444"/>
    <lineage>
        <taxon>Eukaryota</taxon>
        <taxon>Fungi</taxon>
        <taxon>Dikarya</taxon>
        <taxon>Ascomycota</taxon>
        <taxon>Pezizomycotina</taxon>
        <taxon>Sordariomycetes</taxon>
        <taxon>Xylariomycetidae</taxon>
        <taxon>Amphisphaeriales</taxon>
        <taxon>Apiosporaceae</taxon>
        <taxon>Neoarthrinium</taxon>
    </lineage>
</organism>
<keyword evidence="2" id="KW-1185">Reference proteome</keyword>
<gene>
    <name evidence="1" type="ORF">JX265_011264</name>
</gene>
<dbReference type="PANTHER" id="PTHR40616">
    <property type="entry name" value="LINALOOL DEHYDRATASE_ISOMERASE DOMAIN-CONTAINING PROTEIN"/>
    <property type="match status" value="1"/>
</dbReference>
<dbReference type="AlphaFoldDB" id="A0A9Q0AHT5"/>
<sequence length="552" mass="61522">MTRLVSLVQVAGFRTLTAAKSTGYQPSRLTPAAQSLFDYSMQVQDSRYDSYYKYIWYQDNGPWSTRFTAWYIPGLFARACGDDVKNGIASIEAVLATQMTEDYNSAWYGTYRLSPDAPYPSPDSDYYAPEIYDTYDPNWREFIGTTLIQVVEEFSHLLDHDLITRIEDSLEAAAVGGMRRNGSYPEGDNLILGYSNPALMRALTVGWIGERRGNQTLIDFAWKQGEDLLALFERDGQDVLSEYNAPTYYGMDMWALAANRAYGPKDAPMTKNAAVIISELWKDIAAHYNPFLGNMVGPYDRAYTRDATTHSAIISLFWWGIFGREYGPQPPLGEADLLYDIAQGVSLALVMDTVSDLIDNTSVATLKAKGWWEGSRQINKTIYEDLETQKFRVASSWLSAGLMIGAQTVAETANRGNQFVPAIVHWASDPNHTPYPYNGFFSLYPSASTITSEVGERTLKVSYPNTTQEGTDIFTFALSGIPPQFLGSPGQVITGFDNLPCLSVNVSAPGLEALNVTYGTQLRDHWIYNISYAVPEAFEGTPSVSFELEYTC</sequence>
<accession>A0A9Q0AHT5</accession>
<evidence type="ECO:0000313" key="1">
    <source>
        <dbReference type="EMBL" id="KAI1857529.1"/>
    </source>
</evidence>
<reference evidence="1" key="1">
    <citation type="submission" date="2021-03" db="EMBL/GenBank/DDBJ databases">
        <title>Revisited historic fungal species revealed as producer of novel bioactive compounds through whole genome sequencing and comparative genomics.</title>
        <authorList>
            <person name="Vignolle G.A."/>
            <person name="Hochenegger N."/>
            <person name="Mach R.L."/>
            <person name="Mach-Aigner A.R."/>
            <person name="Javad Rahimi M."/>
            <person name="Salim K.A."/>
            <person name="Chan C.M."/>
            <person name="Lim L.B.L."/>
            <person name="Cai F."/>
            <person name="Druzhinina I.S."/>
            <person name="U'Ren J.M."/>
            <person name="Derntl C."/>
        </authorList>
    </citation>
    <scope>NUCLEOTIDE SEQUENCE</scope>
    <source>
        <strain evidence="1">TUCIM 5799</strain>
    </source>
</reference>
<protein>
    <submittedName>
        <fullName evidence="1">Uncharacterized protein</fullName>
    </submittedName>
</protein>
<proteinExistence type="predicted"/>
<dbReference type="Proteomes" id="UP000829685">
    <property type="component" value="Unassembled WGS sequence"/>
</dbReference>
<comment type="caution">
    <text evidence="1">The sequence shown here is derived from an EMBL/GenBank/DDBJ whole genome shotgun (WGS) entry which is preliminary data.</text>
</comment>
<dbReference type="PANTHER" id="PTHR40616:SF1">
    <property type="entry name" value="LINALOOL DEHYDRATASE_ISOMERASE DOMAIN-CONTAINING PROTEIN"/>
    <property type="match status" value="1"/>
</dbReference>
<name>A0A9Q0AHT5_9PEZI</name>
<evidence type="ECO:0000313" key="2">
    <source>
        <dbReference type="Proteomes" id="UP000829685"/>
    </source>
</evidence>
<dbReference type="EMBL" id="JAFIMR010000040">
    <property type="protein sequence ID" value="KAI1857529.1"/>
    <property type="molecule type" value="Genomic_DNA"/>
</dbReference>